<dbReference type="RefSeq" id="WP_036441284.1">
    <property type="nucleotide sequence ID" value="NZ_JAQRAT010000001.1"/>
</dbReference>
<protein>
    <submittedName>
        <fullName evidence="2">DUF3883 domain-containing protein</fullName>
    </submittedName>
</protein>
<organism evidence="2 3">
    <name type="scientific">Metamycoplasma hyosynoviae</name>
    <dbReference type="NCBI Taxonomy" id="29559"/>
    <lineage>
        <taxon>Bacteria</taxon>
        <taxon>Bacillati</taxon>
        <taxon>Mycoplasmatota</taxon>
        <taxon>Mycoplasmoidales</taxon>
        <taxon>Metamycoplasmataceae</taxon>
        <taxon>Metamycoplasma</taxon>
    </lineage>
</organism>
<feature type="domain" description="Protein NO VEIN C-terminal" evidence="1">
    <location>
        <begin position="306"/>
        <end position="396"/>
    </location>
</feature>
<name>A0AAP4AKQ4_9BACT</name>
<dbReference type="Pfam" id="PF13020">
    <property type="entry name" value="NOV_C"/>
    <property type="match status" value="1"/>
</dbReference>
<dbReference type="InterPro" id="IPR024975">
    <property type="entry name" value="NOV_C"/>
</dbReference>
<gene>
    <name evidence="2" type="ORF">QJ129_02045</name>
</gene>
<sequence length="426" mass="50874">MVKDNTELKMRQEIIDEFLKKYDEWYSNNKINIEKYLKKCNELHNKFLEKFSYEKIEKLQIDDYVIGKRKENESFCYWVEGKLSKLGDIRGGRLTASSRFGLYYSSDKSDYLFGGKKTKKTKFGSNKDEIFANIIQEIIKLLNDLNNIRNNNYDKLVKNKLNPLFKNKLIYLYDRENWLPIYSDSHLDIILSKLELKISNNSKTDRIYKRIELFNFFELLKSKRPDIAITPLSFMLFIYNDENYGRYIRGNKFVKLSDEFIKNKYTIEEVTSYEEKFIKSEKHRCGEYKKSNKTLEECKLTGNKGEEKVEDYLEQNRKELEIVGEIVRKAGKDDSAGYDFSYTRKDGTTIYIEVKATKSNNKTISFEMSSSEFDFMKRHKDCYFIMYINNVFKDNNIKKIPANIVRKNSKPSKFRIEFKQKNKMFK</sequence>
<proteinExistence type="predicted"/>
<dbReference type="EMBL" id="JASBCP010000002">
    <property type="protein sequence ID" value="MDI3048032.1"/>
    <property type="molecule type" value="Genomic_DNA"/>
</dbReference>
<dbReference type="AlphaFoldDB" id="A0AAP4AKQ4"/>
<reference evidence="2" key="1">
    <citation type="submission" date="2023-04" db="EMBL/GenBank/DDBJ databases">
        <title>Genomes of recent Mycoplasma hyosynoviae isolates 2023.</title>
        <authorList>
            <person name="Spergser J."/>
        </authorList>
    </citation>
    <scope>NUCLEOTIDE SEQUENCE</scope>
    <source>
        <strain evidence="2">SN1J23N</strain>
    </source>
</reference>
<evidence type="ECO:0000313" key="2">
    <source>
        <dbReference type="EMBL" id="MDI3048032.1"/>
    </source>
</evidence>
<comment type="caution">
    <text evidence="2">The sequence shown here is derived from an EMBL/GenBank/DDBJ whole genome shotgun (WGS) entry which is preliminary data.</text>
</comment>
<evidence type="ECO:0000313" key="3">
    <source>
        <dbReference type="Proteomes" id="UP001233782"/>
    </source>
</evidence>
<accession>A0AAP4AKQ4</accession>
<evidence type="ECO:0000259" key="1">
    <source>
        <dbReference type="Pfam" id="PF13020"/>
    </source>
</evidence>
<dbReference type="Proteomes" id="UP001233782">
    <property type="component" value="Unassembled WGS sequence"/>
</dbReference>